<sequence>MAAKLFPLPANKGDRARRKLLMAALEKFAAKGYDSASIREIADAAGQNVASIAYYFGSKKKLYIALLEGIGGHLREVFAASAGEMLARLDGGTLESAEAVSGLQQMMRTMIGLQFRGGDFDKVRQIMIHEQTAPSDCYPILYEGMLRPLHERFTRLLAIARGEDPEQPEVILRAHALFGQAISFTWARPTIVRRLGVRQLDDSHLGSITALIDEHIDLICNSHSVSPR</sequence>
<dbReference type="PRINTS" id="PR00455">
    <property type="entry name" value="HTHTETR"/>
</dbReference>
<dbReference type="RefSeq" id="WP_353565427.1">
    <property type="nucleotide sequence ID" value="NZ_BAABRI010000002.1"/>
</dbReference>
<evidence type="ECO:0000313" key="7">
    <source>
        <dbReference type="Proteomes" id="UP001476282"/>
    </source>
</evidence>
<dbReference type="Pfam" id="PF00440">
    <property type="entry name" value="TetR_N"/>
    <property type="match status" value="1"/>
</dbReference>
<dbReference type="Gene3D" id="1.10.10.60">
    <property type="entry name" value="Homeodomain-like"/>
    <property type="match status" value="1"/>
</dbReference>
<protein>
    <submittedName>
        <fullName evidence="6">HTH-type transcriptional dual regulator CecR</fullName>
    </submittedName>
</protein>
<keyword evidence="1" id="KW-0805">Transcription regulation</keyword>
<dbReference type="InterPro" id="IPR009057">
    <property type="entry name" value="Homeodomain-like_sf"/>
</dbReference>
<dbReference type="PANTHER" id="PTHR30055:SF234">
    <property type="entry name" value="HTH-TYPE TRANSCRIPTIONAL REGULATOR BETI"/>
    <property type="match status" value="1"/>
</dbReference>
<dbReference type="EMBL" id="BAABRI010000002">
    <property type="protein sequence ID" value="GAA5481272.1"/>
    <property type="molecule type" value="Genomic_DNA"/>
</dbReference>
<dbReference type="SUPFAM" id="SSF46689">
    <property type="entry name" value="Homeodomain-like"/>
    <property type="match status" value="1"/>
</dbReference>
<dbReference type="Proteomes" id="UP001476282">
    <property type="component" value="Unassembled WGS sequence"/>
</dbReference>
<accession>A0ABP9UIS9</accession>
<dbReference type="PROSITE" id="PS50977">
    <property type="entry name" value="HTH_TETR_2"/>
    <property type="match status" value="1"/>
</dbReference>
<dbReference type="InterPro" id="IPR015292">
    <property type="entry name" value="Tscrpt_reg_YbiH_C"/>
</dbReference>
<keyword evidence="7" id="KW-1185">Reference proteome</keyword>
<name>A0ABP9UIS9_9BACT</name>
<evidence type="ECO:0000259" key="5">
    <source>
        <dbReference type="PROSITE" id="PS50977"/>
    </source>
</evidence>
<evidence type="ECO:0000256" key="1">
    <source>
        <dbReference type="ARBA" id="ARBA00023015"/>
    </source>
</evidence>
<dbReference type="SUPFAM" id="SSF48498">
    <property type="entry name" value="Tetracyclin repressor-like, C-terminal domain"/>
    <property type="match status" value="1"/>
</dbReference>
<dbReference type="Gene3D" id="1.10.357.10">
    <property type="entry name" value="Tetracycline Repressor, domain 2"/>
    <property type="match status" value="1"/>
</dbReference>
<evidence type="ECO:0000256" key="4">
    <source>
        <dbReference type="PROSITE-ProRule" id="PRU00335"/>
    </source>
</evidence>
<keyword evidence="2 4" id="KW-0238">DNA-binding</keyword>
<proteinExistence type="predicted"/>
<evidence type="ECO:0000256" key="2">
    <source>
        <dbReference type="ARBA" id="ARBA00023125"/>
    </source>
</evidence>
<gene>
    <name evidence="6" type="primary">cecR</name>
    <name evidence="6" type="ORF">Hsar01_00479</name>
</gene>
<dbReference type="InterPro" id="IPR001647">
    <property type="entry name" value="HTH_TetR"/>
</dbReference>
<reference evidence="6 7" key="1">
    <citation type="submission" date="2024-02" db="EMBL/GenBank/DDBJ databases">
        <title>Haloferula sargassicola NBRC 104335.</title>
        <authorList>
            <person name="Ichikawa N."/>
            <person name="Katano-Makiyama Y."/>
            <person name="Hidaka K."/>
        </authorList>
    </citation>
    <scope>NUCLEOTIDE SEQUENCE [LARGE SCALE GENOMIC DNA]</scope>
    <source>
        <strain evidence="6 7">NBRC 104335</strain>
    </source>
</reference>
<dbReference type="PANTHER" id="PTHR30055">
    <property type="entry name" value="HTH-TYPE TRANSCRIPTIONAL REGULATOR RUTR"/>
    <property type="match status" value="1"/>
</dbReference>
<evidence type="ECO:0000256" key="3">
    <source>
        <dbReference type="ARBA" id="ARBA00023163"/>
    </source>
</evidence>
<dbReference type="Pfam" id="PF09209">
    <property type="entry name" value="CecR_C"/>
    <property type="match status" value="1"/>
</dbReference>
<feature type="DNA-binding region" description="H-T-H motif" evidence="4">
    <location>
        <begin position="37"/>
        <end position="56"/>
    </location>
</feature>
<comment type="caution">
    <text evidence="6">The sequence shown here is derived from an EMBL/GenBank/DDBJ whole genome shotgun (WGS) entry which is preliminary data.</text>
</comment>
<dbReference type="InterPro" id="IPR036271">
    <property type="entry name" value="Tet_transcr_reg_TetR-rel_C_sf"/>
</dbReference>
<keyword evidence="3" id="KW-0804">Transcription</keyword>
<organism evidence="6 7">
    <name type="scientific">Haloferula sargassicola</name>
    <dbReference type="NCBI Taxonomy" id="490096"/>
    <lineage>
        <taxon>Bacteria</taxon>
        <taxon>Pseudomonadati</taxon>
        <taxon>Verrucomicrobiota</taxon>
        <taxon>Verrucomicrobiia</taxon>
        <taxon>Verrucomicrobiales</taxon>
        <taxon>Verrucomicrobiaceae</taxon>
        <taxon>Haloferula</taxon>
    </lineage>
</organism>
<evidence type="ECO:0000313" key="6">
    <source>
        <dbReference type="EMBL" id="GAA5481272.1"/>
    </source>
</evidence>
<feature type="domain" description="HTH tetR-type" evidence="5">
    <location>
        <begin position="14"/>
        <end position="74"/>
    </location>
</feature>
<dbReference type="InterPro" id="IPR050109">
    <property type="entry name" value="HTH-type_TetR-like_transc_reg"/>
</dbReference>